<accession>B9XNW4</accession>
<name>B9XNW4_PEDPL</name>
<dbReference type="PANTHER" id="PTHR30035">
    <property type="entry name" value="LIPOPROTEIN VACJ-RELATED"/>
    <property type="match status" value="1"/>
</dbReference>
<dbReference type="GO" id="GO:0016020">
    <property type="term" value="C:membrane"/>
    <property type="evidence" value="ECO:0007669"/>
    <property type="project" value="InterPro"/>
</dbReference>
<reference evidence="4 5" key="1">
    <citation type="journal article" date="2011" name="J. Bacteriol.">
        <title>Genome sequence of 'Pedosphaera parvula' Ellin514, an aerobic Verrucomicrobial isolate from pasture soil.</title>
        <authorList>
            <person name="Kant R."/>
            <person name="van Passel M.W."/>
            <person name="Sangwan P."/>
            <person name="Palva A."/>
            <person name="Lucas S."/>
            <person name="Copeland A."/>
            <person name="Lapidus A."/>
            <person name="Glavina Del Rio T."/>
            <person name="Dalin E."/>
            <person name="Tice H."/>
            <person name="Bruce D."/>
            <person name="Goodwin L."/>
            <person name="Pitluck S."/>
            <person name="Chertkov O."/>
            <person name="Larimer F.W."/>
            <person name="Land M.L."/>
            <person name="Hauser L."/>
            <person name="Brettin T.S."/>
            <person name="Detter J.C."/>
            <person name="Han S."/>
            <person name="de Vos W.M."/>
            <person name="Janssen P.H."/>
            <person name="Smidt H."/>
        </authorList>
    </citation>
    <scope>NUCLEOTIDE SEQUENCE [LARGE SCALE GENOMIC DNA]</scope>
    <source>
        <strain evidence="4 5">Ellin514</strain>
    </source>
</reference>
<gene>
    <name evidence="4" type="ORF">Cflav_PD1053</name>
</gene>
<dbReference type="Proteomes" id="UP000003688">
    <property type="component" value="Unassembled WGS sequence"/>
</dbReference>
<comment type="caution">
    <text evidence="4">The sequence shown here is derived from an EMBL/GenBank/DDBJ whole genome shotgun (WGS) entry which is preliminary data.</text>
</comment>
<dbReference type="InterPro" id="IPR007428">
    <property type="entry name" value="MlaA"/>
</dbReference>
<dbReference type="GO" id="GO:0120010">
    <property type="term" value="P:intermembrane phospholipid transfer"/>
    <property type="evidence" value="ECO:0007669"/>
    <property type="project" value="TreeGrafter"/>
</dbReference>
<keyword evidence="5" id="KW-1185">Reference proteome</keyword>
<dbReference type="Pfam" id="PF04333">
    <property type="entry name" value="MlaA"/>
    <property type="match status" value="1"/>
</dbReference>
<proteinExistence type="inferred from homology"/>
<dbReference type="SUPFAM" id="SSF53474">
    <property type="entry name" value="alpha/beta-Hydrolases"/>
    <property type="match status" value="1"/>
</dbReference>
<comment type="similarity">
    <text evidence="1">Belongs to the MlaA family.</text>
</comment>
<evidence type="ECO:0000256" key="3">
    <source>
        <dbReference type="SAM" id="MobiDB-lite"/>
    </source>
</evidence>
<dbReference type="PRINTS" id="PR01805">
    <property type="entry name" value="VACJLIPOPROT"/>
</dbReference>
<feature type="compositionally biased region" description="Basic and acidic residues" evidence="3">
    <location>
        <begin position="686"/>
        <end position="696"/>
    </location>
</feature>
<evidence type="ECO:0000313" key="4">
    <source>
        <dbReference type="EMBL" id="EEF58430.1"/>
    </source>
</evidence>
<sequence precursor="true">MEPAHYKSHRRPRTRLPLIAAVGCLMIEIALGQPITPAATNGAPQTVPPSLAGDSIVLPSGFNDPIEPFNRAIWGFNTGFMTSLVRPTSKVYRRVVAKPVRTGIGNMGKNLTYPGRLANNMLQGNWVGMSQETERCLCNTVLGVGGFFDVATHWGVPKNDADFGQTFRKWGWQPGCYLMLPVFGPSDGRDATGLVGDMAANPLTYFAPYSYIGSGVAANNFGDTVEGAVRFSQAEADSYSILQYAWSFGHENRRVDWRVDGSKDEAALETLQSIFFTYTNAEFPALGKTRSVLIPATGKKLDFTFWLQPGPAPVVYLVPGFGAHRLAGNELALAELLYQNGFSPVCISSTFHPEFMEHASTTDLPSYPPVGVRDVHVALTQIDRRLEELYPHRLGARALMGYSMGAFQTLFLAATAATNDTPLLKFDRYVAIDAPVRLRYCVTNVDQFYQAPLAWPAGERTANIENTLLKVAALGAHPPAPGSVLPFNEIESRFLIGLGFRLTLRDMIFSSQLRHNQGVLKHPLKKSRRHAAYEEIMHYSFWDYIDKFVSPYNQARGIEIANPETVRRGTDLRTYSAELQDNHNIRVIANRNDFLLATEDLDWIEATFGPARATLFERGGHMGNLSQPVVQRAILEALDGLAEIQKASKTQGTINGIVGRNRCLARAQLPDRIARGCTDLSPRPESGSKKENSYEN</sequence>
<dbReference type="PANTHER" id="PTHR30035:SF3">
    <property type="entry name" value="INTERMEMBRANE PHOSPHOLIPID TRANSPORT SYSTEM LIPOPROTEIN MLAA"/>
    <property type="match status" value="1"/>
</dbReference>
<feature type="region of interest" description="Disordered" evidence="3">
    <location>
        <begin position="675"/>
        <end position="696"/>
    </location>
</feature>
<keyword evidence="2" id="KW-0732">Signal</keyword>
<dbReference type="Gene3D" id="3.40.50.1820">
    <property type="entry name" value="alpha/beta hydrolase"/>
    <property type="match status" value="1"/>
</dbReference>
<dbReference type="AlphaFoldDB" id="B9XNW4"/>
<dbReference type="InterPro" id="IPR029058">
    <property type="entry name" value="AB_hydrolase_fold"/>
</dbReference>
<organism evidence="4 5">
    <name type="scientific">Pedosphaera parvula (strain Ellin514)</name>
    <dbReference type="NCBI Taxonomy" id="320771"/>
    <lineage>
        <taxon>Bacteria</taxon>
        <taxon>Pseudomonadati</taxon>
        <taxon>Verrucomicrobiota</taxon>
        <taxon>Pedosphaerae</taxon>
        <taxon>Pedosphaerales</taxon>
        <taxon>Pedosphaeraceae</taxon>
        <taxon>Pedosphaera</taxon>
    </lineage>
</organism>
<keyword evidence="4" id="KW-0449">Lipoprotein</keyword>
<evidence type="ECO:0000256" key="1">
    <source>
        <dbReference type="ARBA" id="ARBA00010634"/>
    </source>
</evidence>
<protein>
    <submittedName>
        <fullName evidence="4">VacJ family lipoprotein</fullName>
    </submittedName>
</protein>
<dbReference type="EMBL" id="ABOX02000043">
    <property type="protein sequence ID" value="EEF58430.1"/>
    <property type="molecule type" value="Genomic_DNA"/>
</dbReference>
<evidence type="ECO:0000313" key="5">
    <source>
        <dbReference type="Proteomes" id="UP000003688"/>
    </source>
</evidence>
<dbReference type="STRING" id="320771.Cflav_PD1053"/>
<evidence type="ECO:0000256" key="2">
    <source>
        <dbReference type="ARBA" id="ARBA00022729"/>
    </source>
</evidence>